<evidence type="ECO:0000313" key="2">
    <source>
        <dbReference type="EMBL" id="TDQ82114.1"/>
    </source>
</evidence>
<accession>A0A4R6WSS8</accession>
<dbReference type="OrthoDB" id="9781415at2"/>
<dbReference type="InterPro" id="IPR050275">
    <property type="entry name" value="PGM_Phosphatase"/>
</dbReference>
<name>A0A4R6WSS8_9PROT</name>
<gene>
    <name evidence="2" type="ORF">A8950_1934</name>
</gene>
<reference evidence="2 3" key="1">
    <citation type="submission" date="2019-03" db="EMBL/GenBank/DDBJ databases">
        <title>Genomic Encyclopedia of Type Strains, Phase III (KMG-III): the genomes of soil and plant-associated and newly described type strains.</title>
        <authorList>
            <person name="Whitman W."/>
        </authorList>
    </citation>
    <scope>NUCLEOTIDE SEQUENCE [LARGE SCALE GENOMIC DNA]</scope>
    <source>
        <strain evidence="2 3">CGMCC 1.7660</strain>
    </source>
</reference>
<dbReference type="InterPro" id="IPR029033">
    <property type="entry name" value="His_PPase_superfam"/>
</dbReference>
<dbReference type="EMBL" id="SNYW01000008">
    <property type="protein sequence ID" value="TDQ82114.1"/>
    <property type="molecule type" value="Genomic_DNA"/>
</dbReference>
<proteinExistence type="predicted"/>
<dbReference type="SUPFAM" id="SSF53254">
    <property type="entry name" value="Phosphoglycerate mutase-like"/>
    <property type="match status" value="1"/>
</dbReference>
<feature type="binding site" evidence="1">
    <location>
        <begin position="11"/>
        <end position="18"/>
    </location>
    <ligand>
        <name>substrate</name>
    </ligand>
</feature>
<dbReference type="GO" id="GO:0016791">
    <property type="term" value="F:phosphatase activity"/>
    <property type="evidence" value="ECO:0007669"/>
    <property type="project" value="TreeGrafter"/>
</dbReference>
<dbReference type="Proteomes" id="UP000295783">
    <property type="component" value="Unassembled WGS sequence"/>
</dbReference>
<sequence>MLPAIPFHFVRHGETDWNREGRFQGRSDIPLNSRGEAQATALAPRLGAYRFRRIVASPLARARRTAEILNAGLGLPIRFDDALMEFDVGPYAGLTENAWLGAWRRGQAVSGVESLDAFAKRVAQGIARALQPAEAMRGQEPVLIVAHGGLVWALEHLLGLPSALDIRNTALAHFRPPMGAGNWRIDILFEPA</sequence>
<evidence type="ECO:0000313" key="3">
    <source>
        <dbReference type="Proteomes" id="UP000295783"/>
    </source>
</evidence>
<evidence type="ECO:0000256" key="1">
    <source>
        <dbReference type="PIRSR" id="PIRSR613078-2"/>
    </source>
</evidence>
<dbReference type="InterPro" id="IPR013078">
    <property type="entry name" value="His_Pase_superF_clade-1"/>
</dbReference>
<dbReference type="RefSeq" id="WP_133613422.1">
    <property type="nucleotide sequence ID" value="NZ_SNYW01000008.1"/>
</dbReference>
<dbReference type="Gene3D" id="3.40.50.1240">
    <property type="entry name" value="Phosphoglycerate mutase-like"/>
    <property type="match status" value="1"/>
</dbReference>
<organism evidence="2 3">
    <name type="scientific">Dongia mobilis</name>
    <dbReference type="NCBI Taxonomy" id="578943"/>
    <lineage>
        <taxon>Bacteria</taxon>
        <taxon>Pseudomonadati</taxon>
        <taxon>Pseudomonadota</taxon>
        <taxon>Alphaproteobacteria</taxon>
        <taxon>Rhodospirillales</taxon>
        <taxon>Dongiaceae</taxon>
        <taxon>Dongia</taxon>
    </lineage>
</organism>
<dbReference type="SMART" id="SM00855">
    <property type="entry name" value="PGAM"/>
    <property type="match status" value="1"/>
</dbReference>
<protein>
    <submittedName>
        <fullName evidence="2">Putative phosphoglycerate mutase/uncharacterized phosphatase</fullName>
    </submittedName>
</protein>
<dbReference type="Pfam" id="PF00300">
    <property type="entry name" value="His_Phos_1"/>
    <property type="match status" value="1"/>
</dbReference>
<dbReference type="AlphaFoldDB" id="A0A4R6WSS8"/>
<feature type="binding site" evidence="1">
    <location>
        <position position="61"/>
    </location>
    <ligand>
        <name>substrate</name>
    </ligand>
</feature>
<comment type="caution">
    <text evidence="2">The sequence shown here is derived from an EMBL/GenBank/DDBJ whole genome shotgun (WGS) entry which is preliminary data.</text>
</comment>
<keyword evidence="3" id="KW-1185">Reference proteome</keyword>
<dbReference type="PANTHER" id="PTHR48100">
    <property type="entry name" value="BROAD-SPECIFICITY PHOSPHATASE YOR283W-RELATED"/>
    <property type="match status" value="1"/>
</dbReference>
<dbReference type="CDD" id="cd07067">
    <property type="entry name" value="HP_PGM_like"/>
    <property type="match status" value="1"/>
</dbReference>